<accession>A0A7K3WQV5</accession>
<name>A0A7K3WQV5_9FLAO</name>
<dbReference type="Pfam" id="PF13366">
    <property type="entry name" value="PDDEXK_3"/>
    <property type="match status" value="1"/>
</dbReference>
<proteinExistence type="predicted"/>
<dbReference type="AlphaFoldDB" id="A0A7K3WQV5"/>
<dbReference type="RefSeq" id="WP_163285301.1">
    <property type="nucleotide sequence ID" value="NZ_JAAGVY010000017.1"/>
</dbReference>
<dbReference type="EMBL" id="JAAGVY010000017">
    <property type="protein sequence ID" value="NEN23908.1"/>
    <property type="molecule type" value="Genomic_DNA"/>
</dbReference>
<dbReference type="InterPro" id="IPR011604">
    <property type="entry name" value="PDDEXK-like_dom_sf"/>
</dbReference>
<dbReference type="Gene3D" id="3.90.320.10">
    <property type="match status" value="1"/>
</dbReference>
<gene>
    <name evidence="1" type="ORF">G3O08_10400</name>
</gene>
<reference evidence="1 2" key="1">
    <citation type="submission" date="2020-02" db="EMBL/GenBank/DDBJ databases">
        <title>Out from the shadows clarifying the taxonomy of the family Cryomorphaceae and related taxa by utilizing the GTDB taxonomic framework.</title>
        <authorList>
            <person name="Bowman J.P."/>
        </authorList>
    </citation>
    <scope>NUCLEOTIDE SEQUENCE [LARGE SCALE GENOMIC DNA]</scope>
    <source>
        <strain evidence="1 2">QSSC 1-22</strain>
    </source>
</reference>
<dbReference type="Proteomes" id="UP000486602">
    <property type="component" value="Unassembled WGS sequence"/>
</dbReference>
<sequence length="135" mass="15607">METKTSITQLSYDITGLAIKVHKALGPGLLECVYEKCLKYELIKNGYDVQHQMFVPVIYDDLEMDVDLRLDLLVNDTVVVELKAIEKTQPVHEAQLLTYMKLLKKPQGLLINFFTENITKSLKPFVNEYFRELPD</sequence>
<dbReference type="NCBIfam" id="TIGR04256">
    <property type="entry name" value="GxxExxY"/>
    <property type="match status" value="1"/>
</dbReference>
<evidence type="ECO:0000313" key="1">
    <source>
        <dbReference type="EMBL" id="NEN23908.1"/>
    </source>
</evidence>
<protein>
    <submittedName>
        <fullName evidence="1">GxxExxY protein</fullName>
    </submittedName>
</protein>
<keyword evidence="2" id="KW-1185">Reference proteome</keyword>
<organism evidence="1 2">
    <name type="scientific">Cryomorpha ignava</name>
    <dbReference type="NCBI Taxonomy" id="101383"/>
    <lineage>
        <taxon>Bacteria</taxon>
        <taxon>Pseudomonadati</taxon>
        <taxon>Bacteroidota</taxon>
        <taxon>Flavobacteriia</taxon>
        <taxon>Flavobacteriales</taxon>
        <taxon>Cryomorphaceae</taxon>
        <taxon>Cryomorpha</taxon>
    </lineage>
</organism>
<comment type="caution">
    <text evidence="1">The sequence shown here is derived from an EMBL/GenBank/DDBJ whole genome shotgun (WGS) entry which is preliminary data.</text>
</comment>
<evidence type="ECO:0000313" key="2">
    <source>
        <dbReference type="Proteomes" id="UP000486602"/>
    </source>
</evidence>
<dbReference type="InterPro" id="IPR026350">
    <property type="entry name" value="GxxExxY"/>
</dbReference>